<evidence type="ECO:0000313" key="2">
    <source>
        <dbReference type="Proteomes" id="UP000050795"/>
    </source>
</evidence>
<dbReference type="Proteomes" id="UP000050795">
    <property type="component" value="Unassembled WGS sequence"/>
</dbReference>
<sequence>MELNNLEKFPINGSPREIPDYLECFDAWCISKNVRDDKIPAYFITAIGLDAYSLVKTLSFPDNPLSLSYDKLRKLLIHHFHVTTFETRERAQFNKLVRSPNQKIRDFILQLQIQASRCNFGNQLHTQLRDRLIAGINIPKLEKELIQIPSCTFQTAKDLCITYEDVNDEYSAPNTSVSDIMLSKVDNTSVHVIECSERAKTLNRVFLMERFIHEALAVVRVLSVINRGKLDTSNLFAEVRILMLLSILIVLPICLVKWSQCVFQLFKILNLIQCKPSLQVQQLKRQLYHVSSKMR</sequence>
<keyword evidence="1" id="KW-0812">Transmembrane</keyword>
<reference evidence="2" key="1">
    <citation type="submission" date="2022-06" db="EMBL/GenBank/DDBJ databases">
        <authorList>
            <person name="Berger JAMES D."/>
            <person name="Berger JAMES D."/>
        </authorList>
    </citation>
    <scope>NUCLEOTIDE SEQUENCE [LARGE SCALE GENOMIC DNA]</scope>
</reference>
<name>A0AA85KM83_TRIRE</name>
<evidence type="ECO:0000313" key="4">
    <source>
        <dbReference type="WBParaSite" id="TREG1_98580.2"/>
    </source>
</evidence>
<accession>A0AA85KM83</accession>
<dbReference type="PANTHER" id="PTHR33198:SF19">
    <property type="entry name" value="CCHC-TYPE DOMAIN-CONTAINING PROTEIN"/>
    <property type="match status" value="1"/>
</dbReference>
<dbReference type="WBParaSite" id="TREG1_98580.2">
    <property type="protein sequence ID" value="TREG1_98580.2"/>
    <property type="gene ID" value="TREG1_98580"/>
</dbReference>
<keyword evidence="2" id="KW-1185">Reference proteome</keyword>
<dbReference type="PANTHER" id="PTHR33198">
    <property type="entry name" value="ANK_REP_REGION DOMAIN-CONTAINING PROTEIN-RELATED"/>
    <property type="match status" value="1"/>
</dbReference>
<dbReference type="WBParaSite" id="TREG1_98580.1">
    <property type="protein sequence ID" value="TREG1_98580.1"/>
    <property type="gene ID" value="TREG1_98580"/>
</dbReference>
<protein>
    <recommendedName>
        <fullName evidence="5">Retrotransposon gag domain-containing protein</fullName>
    </recommendedName>
</protein>
<proteinExistence type="predicted"/>
<evidence type="ECO:0000256" key="1">
    <source>
        <dbReference type="SAM" id="Phobius"/>
    </source>
</evidence>
<evidence type="ECO:0008006" key="5">
    <source>
        <dbReference type="Google" id="ProtNLM"/>
    </source>
</evidence>
<feature type="transmembrane region" description="Helical" evidence="1">
    <location>
        <begin position="239"/>
        <end position="258"/>
    </location>
</feature>
<keyword evidence="1" id="KW-0472">Membrane</keyword>
<organism evidence="2 4">
    <name type="scientific">Trichobilharzia regenti</name>
    <name type="common">Nasal bird schistosome</name>
    <dbReference type="NCBI Taxonomy" id="157069"/>
    <lineage>
        <taxon>Eukaryota</taxon>
        <taxon>Metazoa</taxon>
        <taxon>Spiralia</taxon>
        <taxon>Lophotrochozoa</taxon>
        <taxon>Platyhelminthes</taxon>
        <taxon>Trematoda</taxon>
        <taxon>Digenea</taxon>
        <taxon>Strigeidida</taxon>
        <taxon>Schistosomatoidea</taxon>
        <taxon>Schistosomatidae</taxon>
        <taxon>Trichobilharzia</taxon>
    </lineage>
</organism>
<reference evidence="3 4" key="2">
    <citation type="submission" date="2023-11" db="UniProtKB">
        <authorList>
            <consortium name="WormBaseParasite"/>
        </authorList>
    </citation>
    <scope>IDENTIFICATION</scope>
</reference>
<keyword evidence="1" id="KW-1133">Transmembrane helix</keyword>
<evidence type="ECO:0000313" key="3">
    <source>
        <dbReference type="WBParaSite" id="TREG1_98580.1"/>
    </source>
</evidence>
<dbReference type="AlphaFoldDB" id="A0AA85KM83"/>